<sequence length="196" mass="22507">MCTTRWGPRVGGVYRYARPGHRESPRQCYRIEKLYQAVYQRPIGKQRAFGLGFARGLLAKKLGFAVDWASFAAKQCSRGKKPFNSFQENKRKCRRGDGWWPANEVKSFNIDENTLEGAVDDWDINIKPATLDRSKIRGYNLKHALPGFPPSGLLPGHRDVNNSRHNQTPTMLYAQRISFHHRQRQARGPFGRASTY</sequence>
<keyword evidence="2" id="KW-1185">Reference proteome</keyword>
<organism evidence="1 2">
    <name type="scientific">Ceratodon purpureus</name>
    <name type="common">Fire moss</name>
    <name type="synonym">Dicranum purpureum</name>
    <dbReference type="NCBI Taxonomy" id="3225"/>
    <lineage>
        <taxon>Eukaryota</taxon>
        <taxon>Viridiplantae</taxon>
        <taxon>Streptophyta</taxon>
        <taxon>Embryophyta</taxon>
        <taxon>Bryophyta</taxon>
        <taxon>Bryophytina</taxon>
        <taxon>Bryopsida</taxon>
        <taxon>Dicranidae</taxon>
        <taxon>Pseudoditrichales</taxon>
        <taxon>Ditrichaceae</taxon>
        <taxon>Ceratodon</taxon>
    </lineage>
</organism>
<reference evidence="1" key="1">
    <citation type="submission" date="2020-06" db="EMBL/GenBank/DDBJ databases">
        <title>WGS assembly of Ceratodon purpureus strain R40.</title>
        <authorList>
            <person name="Carey S.B."/>
            <person name="Jenkins J."/>
            <person name="Shu S."/>
            <person name="Lovell J.T."/>
            <person name="Sreedasyam A."/>
            <person name="Maumus F."/>
            <person name="Tiley G.P."/>
            <person name="Fernandez-Pozo N."/>
            <person name="Barry K."/>
            <person name="Chen C."/>
            <person name="Wang M."/>
            <person name="Lipzen A."/>
            <person name="Daum C."/>
            <person name="Saski C.A."/>
            <person name="Payton A.C."/>
            <person name="Mcbreen J.C."/>
            <person name="Conrad R.E."/>
            <person name="Kollar L.M."/>
            <person name="Olsson S."/>
            <person name="Huttunen S."/>
            <person name="Landis J.B."/>
            <person name="Wickett N.J."/>
            <person name="Johnson M.G."/>
            <person name="Rensing S.A."/>
            <person name="Grimwood J."/>
            <person name="Schmutz J."/>
            <person name="Mcdaniel S.F."/>
        </authorList>
    </citation>
    <scope>NUCLEOTIDE SEQUENCE</scope>
    <source>
        <strain evidence="1">R40</strain>
    </source>
</reference>
<dbReference type="Proteomes" id="UP000822688">
    <property type="component" value="Chromosome V"/>
</dbReference>
<comment type="caution">
    <text evidence="1">The sequence shown here is derived from an EMBL/GenBank/DDBJ whole genome shotgun (WGS) entry which is preliminary data.</text>
</comment>
<dbReference type="AlphaFoldDB" id="A0A8T0HWJ7"/>
<evidence type="ECO:0000313" key="2">
    <source>
        <dbReference type="Proteomes" id="UP000822688"/>
    </source>
</evidence>
<evidence type="ECO:0000313" key="1">
    <source>
        <dbReference type="EMBL" id="KAG0575045.1"/>
    </source>
</evidence>
<name>A0A8T0HWJ7_CERPU</name>
<gene>
    <name evidence="1" type="ORF">KC19_VG313200</name>
</gene>
<proteinExistence type="predicted"/>
<protein>
    <submittedName>
        <fullName evidence="1">Uncharacterized protein</fullName>
    </submittedName>
</protein>
<dbReference type="EMBL" id="CM026426">
    <property type="protein sequence ID" value="KAG0575045.1"/>
    <property type="molecule type" value="Genomic_DNA"/>
</dbReference>
<accession>A0A8T0HWJ7</accession>